<feature type="compositionally biased region" description="Polar residues" evidence="1">
    <location>
        <begin position="103"/>
        <end position="113"/>
    </location>
</feature>
<feature type="compositionally biased region" description="Low complexity" evidence="1">
    <location>
        <begin position="594"/>
        <end position="611"/>
    </location>
</feature>
<reference evidence="2 3" key="1">
    <citation type="submission" date="2015-07" db="EMBL/GenBank/DDBJ databases">
        <title>The genome of Melipona quadrifasciata.</title>
        <authorList>
            <person name="Pan H."/>
            <person name="Kapheim K."/>
        </authorList>
    </citation>
    <scope>NUCLEOTIDE SEQUENCE [LARGE SCALE GENOMIC DNA]</scope>
    <source>
        <strain evidence="2">0111107301</strain>
        <tissue evidence="2">Whole body</tissue>
    </source>
</reference>
<keyword evidence="3" id="KW-1185">Reference proteome</keyword>
<feature type="compositionally biased region" description="Polar residues" evidence="1">
    <location>
        <begin position="447"/>
        <end position="456"/>
    </location>
</feature>
<sequence length="728" mass="82215">LSCPNRRIVSYAPRNTKPPIREPNMPEKREKKDDKKDKKKKKPVIRMESGSSADYQNEGNAKVADLHDNLDVNFRWDVRFPEESDTNRQSALEENWGKDTRQAENSVVGDSNYPNAVQAMKNLQLMMSSAKDTEKKKGDTTELSGEKANKPLETTPTDALKNTDETANLDPLKKILKTSPTLMKETNVDEDYNVPSNGSFDAEINAWKDLVLKSKMPLDSPKEDVVSSERHSTLSIRPEPPEPKLDVQAVPSSSDEAAAEEEDPEHAREFKGNVAGMDVKRASNPTDFQKVDSKKLHTGPSCFSGRKSRSPGFSWILNSLDNHVNSRSSDFSTDAEGGWGNIQQTVSEGITREQLKNLEKSEGAEENVANVGSSNENAVVSERQRETRNFESREQSDRELADSLDTVTEKEMEVSLNRPQSTNEDSVSASSQSDSRKYETDDYLKAQTDNYQSNFDYANPYEDDFYPGYESTSLESTAEQSFERNEKSSVANEPQISNDKEVKFVKEMEQQENREHTTDDNYIKVPGDPYPYSREHFNKWRWHENYGIGPPKTEEVPNSPIDNSNTSVEVDTEQPIQKMSYYLFRTEPTKLNDPPSENPSSSSGTIILSNSANPPNDGGESSLIENGEMDIDLGETEDSKKIDKKKEKIEHVETIHPEIHTHSSGHISNKDGKKSKLVRKEDIERIYEQKNYAYLRPEEMKNLRLVSKPTPEDTDPDTSDQKSGENKP</sequence>
<evidence type="ECO:0000313" key="3">
    <source>
        <dbReference type="Proteomes" id="UP000053105"/>
    </source>
</evidence>
<protein>
    <submittedName>
        <fullName evidence="2">Uncharacterized protein</fullName>
    </submittedName>
</protein>
<feature type="compositionally biased region" description="Basic and acidic residues" evidence="1">
    <location>
        <begin position="24"/>
        <end position="36"/>
    </location>
</feature>
<feature type="compositionally biased region" description="Polar residues" evidence="1">
    <location>
        <begin position="49"/>
        <end position="59"/>
    </location>
</feature>
<dbReference type="EMBL" id="KQ435728">
    <property type="protein sequence ID" value="KOX77730.1"/>
    <property type="molecule type" value="Genomic_DNA"/>
</dbReference>
<organism evidence="2 3">
    <name type="scientific">Melipona quadrifasciata</name>
    <dbReference type="NCBI Taxonomy" id="166423"/>
    <lineage>
        <taxon>Eukaryota</taxon>
        <taxon>Metazoa</taxon>
        <taxon>Ecdysozoa</taxon>
        <taxon>Arthropoda</taxon>
        <taxon>Hexapoda</taxon>
        <taxon>Insecta</taxon>
        <taxon>Pterygota</taxon>
        <taxon>Neoptera</taxon>
        <taxon>Endopterygota</taxon>
        <taxon>Hymenoptera</taxon>
        <taxon>Apocrita</taxon>
        <taxon>Aculeata</taxon>
        <taxon>Apoidea</taxon>
        <taxon>Anthophila</taxon>
        <taxon>Apidae</taxon>
        <taxon>Melipona</taxon>
    </lineage>
</organism>
<feature type="compositionally biased region" description="Basic and acidic residues" evidence="1">
    <location>
        <begin position="350"/>
        <end position="363"/>
    </location>
</feature>
<feature type="region of interest" description="Disordered" evidence="1">
    <location>
        <begin position="129"/>
        <end position="166"/>
    </location>
</feature>
<feature type="compositionally biased region" description="Basic and acidic residues" evidence="1">
    <location>
        <begin position="637"/>
        <end position="661"/>
    </location>
</feature>
<feature type="compositionally biased region" description="Polar residues" evidence="1">
    <location>
        <begin position="470"/>
        <end position="480"/>
    </location>
</feature>
<dbReference type="Proteomes" id="UP000053105">
    <property type="component" value="Unassembled WGS sequence"/>
</dbReference>
<feature type="region of interest" description="Disordered" evidence="1">
    <location>
        <begin position="82"/>
        <end position="113"/>
    </location>
</feature>
<dbReference type="OrthoDB" id="7698744at2759"/>
<feature type="region of interest" description="Disordered" evidence="1">
    <location>
        <begin position="345"/>
        <end position="500"/>
    </location>
</feature>
<feature type="compositionally biased region" description="Basic and acidic residues" evidence="1">
    <location>
        <begin position="382"/>
        <end position="413"/>
    </location>
</feature>
<feature type="compositionally biased region" description="Basic and acidic residues" evidence="1">
    <location>
        <begin position="434"/>
        <end position="444"/>
    </location>
</feature>
<feature type="region of interest" description="Disordered" evidence="1">
    <location>
        <begin position="1"/>
        <end position="62"/>
    </location>
</feature>
<feature type="region of interest" description="Disordered" evidence="1">
    <location>
        <begin position="217"/>
        <end position="311"/>
    </location>
</feature>
<evidence type="ECO:0000256" key="1">
    <source>
        <dbReference type="SAM" id="MobiDB-lite"/>
    </source>
</evidence>
<feature type="compositionally biased region" description="Polar residues" evidence="1">
    <location>
        <begin position="488"/>
        <end position="497"/>
    </location>
</feature>
<feature type="compositionally biased region" description="Polar residues" evidence="1">
    <location>
        <begin position="560"/>
        <end position="577"/>
    </location>
</feature>
<feature type="compositionally biased region" description="Basic and acidic residues" evidence="1">
    <location>
        <begin position="668"/>
        <end position="677"/>
    </location>
</feature>
<feature type="region of interest" description="Disordered" evidence="1">
    <location>
        <begin position="544"/>
        <end position="677"/>
    </location>
</feature>
<feature type="compositionally biased region" description="Acidic residues" evidence="1">
    <location>
        <begin position="627"/>
        <end position="636"/>
    </location>
</feature>
<name>A0A0M9A5M8_9HYME</name>
<feature type="compositionally biased region" description="Basic and acidic residues" evidence="1">
    <location>
        <begin position="220"/>
        <end position="232"/>
    </location>
</feature>
<feature type="non-terminal residue" evidence="2">
    <location>
        <position position="1"/>
    </location>
</feature>
<feature type="region of interest" description="Disordered" evidence="1">
    <location>
        <begin position="696"/>
        <end position="728"/>
    </location>
</feature>
<feature type="compositionally biased region" description="Basic and acidic residues" evidence="1">
    <location>
        <begin position="719"/>
        <end position="728"/>
    </location>
</feature>
<dbReference type="AlphaFoldDB" id="A0A0M9A5M8"/>
<evidence type="ECO:0000313" key="2">
    <source>
        <dbReference type="EMBL" id="KOX77730.1"/>
    </source>
</evidence>
<accession>A0A0M9A5M8</accession>
<feature type="compositionally biased region" description="Basic and acidic residues" evidence="1">
    <location>
        <begin position="131"/>
        <end position="150"/>
    </location>
</feature>
<gene>
    <name evidence="2" type="ORF">WN51_10519</name>
</gene>
<proteinExistence type="predicted"/>